<evidence type="ECO:0000259" key="7">
    <source>
        <dbReference type="SMART" id="SM00244"/>
    </source>
</evidence>
<dbReference type="EMBL" id="LAZR01000930">
    <property type="protein sequence ID" value="KKN54419.1"/>
    <property type="molecule type" value="Genomic_DNA"/>
</dbReference>
<dbReference type="InterPro" id="IPR050710">
    <property type="entry name" value="Band7/mec-2_domain"/>
</dbReference>
<feature type="domain" description="Band 7" evidence="7">
    <location>
        <begin position="35"/>
        <end position="217"/>
    </location>
</feature>
<evidence type="ECO:0000256" key="4">
    <source>
        <dbReference type="ARBA" id="ARBA00022989"/>
    </source>
</evidence>
<accession>A0A0F9RI14</accession>
<dbReference type="SUPFAM" id="SSF117892">
    <property type="entry name" value="Band 7/SPFH domain"/>
    <property type="match status" value="1"/>
</dbReference>
<dbReference type="PANTHER" id="PTHR43327:SF2">
    <property type="entry name" value="MODULATOR OF FTSH PROTEASE HFLK"/>
    <property type="match status" value="1"/>
</dbReference>
<dbReference type="PANTHER" id="PTHR43327">
    <property type="entry name" value="STOMATIN-LIKE PROTEIN 2, MITOCHONDRIAL"/>
    <property type="match status" value="1"/>
</dbReference>
<evidence type="ECO:0000256" key="2">
    <source>
        <dbReference type="ARBA" id="ARBA00006971"/>
    </source>
</evidence>
<keyword evidence="3 6" id="KW-0812">Transmembrane</keyword>
<evidence type="ECO:0000256" key="3">
    <source>
        <dbReference type="ARBA" id="ARBA00022692"/>
    </source>
</evidence>
<proteinExistence type="inferred from homology"/>
<sequence length="325" mass="37282">MKDDFPSLDIKLPNIKPGVIKLVVVAVFILILLASSIYQISPEEIGAILRFGKFVRATDPGLHIKLPLGIEKLIKVPVQRQLKMEFGFRTARPGIRTEYRVTTESIRESVMLTGDLNVAVVEWIVQYKIKDPYKYLFKIRDAESTFRYMNEAVVRRVVGDNSVDEVITIGRARIAMEAQEELQRLCDLYEIGIEVNQLIFQDVNPPDQVKPSFNEVNESLQEKERKINEAWSEYNELIPRSRGEAQQMISAAEGYAMERVNNAKGDANRFISIYREYARAPLVTRKRLYLETINVILPKIGKKIIFDEKQKNILPLLNLGGEVKK</sequence>
<evidence type="ECO:0000256" key="1">
    <source>
        <dbReference type="ARBA" id="ARBA00004370"/>
    </source>
</evidence>
<dbReference type="NCBIfam" id="TIGR01933">
    <property type="entry name" value="hflK"/>
    <property type="match status" value="1"/>
</dbReference>
<evidence type="ECO:0000256" key="6">
    <source>
        <dbReference type="SAM" id="Phobius"/>
    </source>
</evidence>
<comment type="caution">
    <text evidence="8">The sequence shown here is derived from an EMBL/GenBank/DDBJ whole genome shotgun (WGS) entry which is preliminary data.</text>
</comment>
<dbReference type="GO" id="GO:0016020">
    <property type="term" value="C:membrane"/>
    <property type="evidence" value="ECO:0007669"/>
    <property type="project" value="UniProtKB-SubCell"/>
</dbReference>
<feature type="transmembrane region" description="Helical" evidence="6">
    <location>
        <begin position="20"/>
        <end position="40"/>
    </location>
</feature>
<reference evidence="8" key="1">
    <citation type="journal article" date="2015" name="Nature">
        <title>Complex archaea that bridge the gap between prokaryotes and eukaryotes.</title>
        <authorList>
            <person name="Spang A."/>
            <person name="Saw J.H."/>
            <person name="Jorgensen S.L."/>
            <person name="Zaremba-Niedzwiedzka K."/>
            <person name="Martijn J."/>
            <person name="Lind A.E."/>
            <person name="van Eijk R."/>
            <person name="Schleper C."/>
            <person name="Guy L."/>
            <person name="Ettema T.J."/>
        </authorList>
    </citation>
    <scope>NUCLEOTIDE SEQUENCE</scope>
</reference>
<dbReference type="Gene3D" id="3.30.479.30">
    <property type="entry name" value="Band 7 domain"/>
    <property type="match status" value="1"/>
</dbReference>
<dbReference type="InterPro" id="IPR010201">
    <property type="entry name" value="HflK"/>
</dbReference>
<organism evidence="8">
    <name type="scientific">marine sediment metagenome</name>
    <dbReference type="NCBI Taxonomy" id="412755"/>
    <lineage>
        <taxon>unclassified sequences</taxon>
        <taxon>metagenomes</taxon>
        <taxon>ecological metagenomes</taxon>
    </lineage>
</organism>
<protein>
    <recommendedName>
        <fullName evidence="7">Band 7 domain-containing protein</fullName>
    </recommendedName>
</protein>
<dbReference type="Pfam" id="PF01145">
    <property type="entry name" value="Band_7"/>
    <property type="match status" value="1"/>
</dbReference>
<dbReference type="InterPro" id="IPR036013">
    <property type="entry name" value="Band_7/SPFH_dom_sf"/>
</dbReference>
<keyword evidence="5 6" id="KW-0472">Membrane</keyword>
<dbReference type="InterPro" id="IPR001107">
    <property type="entry name" value="Band_7"/>
</dbReference>
<name>A0A0F9RI14_9ZZZZ</name>
<dbReference type="SMART" id="SM00244">
    <property type="entry name" value="PHB"/>
    <property type="match status" value="1"/>
</dbReference>
<dbReference type="CDD" id="cd03404">
    <property type="entry name" value="SPFH_HflK"/>
    <property type="match status" value="1"/>
</dbReference>
<gene>
    <name evidence="8" type="ORF">LCGC14_0592660</name>
</gene>
<comment type="subcellular location">
    <subcellularLocation>
        <location evidence="1">Membrane</location>
    </subcellularLocation>
</comment>
<dbReference type="AlphaFoldDB" id="A0A0F9RI14"/>
<evidence type="ECO:0000313" key="8">
    <source>
        <dbReference type="EMBL" id="KKN54419.1"/>
    </source>
</evidence>
<evidence type="ECO:0000256" key="5">
    <source>
        <dbReference type="ARBA" id="ARBA00023136"/>
    </source>
</evidence>
<keyword evidence="4 6" id="KW-1133">Transmembrane helix</keyword>
<comment type="similarity">
    <text evidence="2">Belongs to the band 7/mec-2 family. HflK subfamily.</text>
</comment>